<reference evidence="1 2" key="1">
    <citation type="journal article" date="2022" name="New Phytol.">
        <title>Ecological generalism drives hyperdiversity of secondary metabolite gene clusters in xylarialean endophytes.</title>
        <authorList>
            <person name="Franco M.E.E."/>
            <person name="Wisecaver J.H."/>
            <person name="Arnold A.E."/>
            <person name="Ju Y.M."/>
            <person name="Slot J.C."/>
            <person name="Ahrendt S."/>
            <person name="Moore L.P."/>
            <person name="Eastman K.E."/>
            <person name="Scott K."/>
            <person name="Konkel Z."/>
            <person name="Mondo S.J."/>
            <person name="Kuo A."/>
            <person name="Hayes R.D."/>
            <person name="Haridas S."/>
            <person name="Andreopoulos B."/>
            <person name="Riley R."/>
            <person name="LaButti K."/>
            <person name="Pangilinan J."/>
            <person name="Lipzen A."/>
            <person name="Amirebrahimi M."/>
            <person name="Yan J."/>
            <person name="Adam C."/>
            <person name="Keymanesh K."/>
            <person name="Ng V."/>
            <person name="Louie K."/>
            <person name="Northen T."/>
            <person name="Drula E."/>
            <person name="Henrissat B."/>
            <person name="Hsieh H.M."/>
            <person name="Youens-Clark K."/>
            <person name="Lutzoni F."/>
            <person name="Miadlikowska J."/>
            <person name="Eastwood D.C."/>
            <person name="Hamelin R.C."/>
            <person name="Grigoriev I.V."/>
            <person name="U'Ren J.M."/>
        </authorList>
    </citation>
    <scope>NUCLEOTIDE SEQUENCE [LARGE SCALE GENOMIC DNA]</scope>
    <source>
        <strain evidence="1 2">CBS 119005</strain>
    </source>
</reference>
<accession>A0ACB9Z5F3</accession>
<sequence length="258" mass="28408">MALPFPMPDSLAPAFTLSSCTAADTDAMTEVYYDGFKTDSRNTFWWSSDKEAMFRWMKRRIRRKMSDNTTRHFKVTDVQSGELVAFARWDIPEGHAAAFGEWIGPADVSQTVAAGESARDGQGEGDLPVTSAPVEATTPPTTDYPEGANPELCKHFFDVLGAMSKKQHAKTMLGLSLLCTSSKYQRRGAGKALMLPMLAIADARGVKTYLEATPTGKPIYEKLGFREVDELAFDLQELTGSSDGIYKISIMVREPKSI</sequence>
<organism evidence="1 2">
    <name type="scientific">Hypoxylon rubiginosum</name>
    <dbReference type="NCBI Taxonomy" id="110542"/>
    <lineage>
        <taxon>Eukaryota</taxon>
        <taxon>Fungi</taxon>
        <taxon>Dikarya</taxon>
        <taxon>Ascomycota</taxon>
        <taxon>Pezizomycotina</taxon>
        <taxon>Sordariomycetes</taxon>
        <taxon>Xylariomycetidae</taxon>
        <taxon>Xylariales</taxon>
        <taxon>Hypoxylaceae</taxon>
        <taxon>Hypoxylon</taxon>
    </lineage>
</organism>
<protein>
    <submittedName>
        <fullName evidence="1">Acyl-CoA N-acyltransferase</fullName>
    </submittedName>
</protein>
<dbReference type="EMBL" id="MU393455">
    <property type="protein sequence ID" value="KAI4866697.1"/>
    <property type="molecule type" value="Genomic_DNA"/>
</dbReference>
<name>A0ACB9Z5F3_9PEZI</name>
<keyword evidence="2" id="KW-1185">Reference proteome</keyword>
<evidence type="ECO:0000313" key="1">
    <source>
        <dbReference type="EMBL" id="KAI4866697.1"/>
    </source>
</evidence>
<evidence type="ECO:0000313" key="2">
    <source>
        <dbReference type="Proteomes" id="UP001497700"/>
    </source>
</evidence>
<gene>
    <name evidence="1" type="ORF">F4820DRAFT_239855</name>
</gene>
<comment type="caution">
    <text evidence="1">The sequence shown here is derived from an EMBL/GenBank/DDBJ whole genome shotgun (WGS) entry which is preliminary data.</text>
</comment>
<proteinExistence type="predicted"/>
<dbReference type="Proteomes" id="UP001497700">
    <property type="component" value="Unassembled WGS sequence"/>
</dbReference>